<name>A0A0J8GT89_9ALTE</name>
<dbReference type="STRING" id="1513271.XM47_17150"/>
<keyword evidence="3" id="KW-1185">Reference proteome</keyword>
<feature type="non-terminal residue" evidence="2">
    <location>
        <position position="196"/>
    </location>
</feature>
<sequence length="196" mass="19696">ITIAAGQTQGSVDLVVAADEDAIVDATSITNSIASATGGNFENLEVDQTPVSTAITDTETDTNLTLDATSALAIEGGTITYTASVNQVSDTPLTVNLSNGQSIVIAAGSLMGTVDVNAADLDGVSEISARINDVSGGNYENLIIDETPAVTEIAQAVTLLAATDSLTEAGGTIVYTAELSAVPESDVTITLSNGET</sequence>
<evidence type="ECO:0000259" key="1">
    <source>
        <dbReference type="Pfam" id="PF20579"/>
    </source>
</evidence>
<dbReference type="AlphaFoldDB" id="A0A0J8GT89"/>
<protein>
    <recommendedName>
        <fullName evidence="1">LapA adhesin domain-containing protein</fullName>
    </recommendedName>
</protein>
<dbReference type="EMBL" id="LAZL01000037">
    <property type="protein sequence ID" value="KMT63918.1"/>
    <property type="molecule type" value="Genomic_DNA"/>
</dbReference>
<organism evidence="2 3">
    <name type="scientific">Catenovulum maritimum</name>
    <dbReference type="NCBI Taxonomy" id="1513271"/>
    <lineage>
        <taxon>Bacteria</taxon>
        <taxon>Pseudomonadati</taxon>
        <taxon>Pseudomonadota</taxon>
        <taxon>Gammaproteobacteria</taxon>
        <taxon>Alteromonadales</taxon>
        <taxon>Alteromonadaceae</taxon>
        <taxon>Catenovulum</taxon>
    </lineage>
</organism>
<proteinExistence type="predicted"/>
<dbReference type="Proteomes" id="UP000037600">
    <property type="component" value="Unassembled WGS sequence"/>
</dbReference>
<feature type="domain" description="LapA adhesin" evidence="1">
    <location>
        <begin position="159"/>
        <end position="196"/>
    </location>
</feature>
<feature type="non-terminal residue" evidence="2">
    <location>
        <position position="1"/>
    </location>
</feature>
<accession>A0A0J8GT89</accession>
<evidence type="ECO:0000313" key="3">
    <source>
        <dbReference type="Proteomes" id="UP000037600"/>
    </source>
</evidence>
<reference evidence="2 3" key="1">
    <citation type="submission" date="2015-04" db="EMBL/GenBank/DDBJ databases">
        <title>Draft Genome Sequence of the Novel Agar-Digesting Marine Bacterium Q1.</title>
        <authorList>
            <person name="Li Y."/>
            <person name="Li D."/>
            <person name="Chen G."/>
            <person name="Du Z."/>
        </authorList>
    </citation>
    <scope>NUCLEOTIDE SEQUENCE [LARGE SCALE GENOMIC DNA]</scope>
    <source>
        <strain evidence="2 3">Q1</strain>
    </source>
</reference>
<dbReference type="Pfam" id="PF20579">
    <property type="entry name" value="LapA"/>
    <property type="match status" value="3"/>
</dbReference>
<evidence type="ECO:0000313" key="2">
    <source>
        <dbReference type="EMBL" id="KMT63918.1"/>
    </source>
</evidence>
<gene>
    <name evidence="2" type="ORF">XM47_17150</name>
</gene>
<dbReference type="RefSeq" id="WP_172656556.1">
    <property type="nucleotide sequence ID" value="NZ_KQ130507.1"/>
</dbReference>
<dbReference type="InterPro" id="IPR046779">
    <property type="entry name" value="LapA_adhesin_dom"/>
</dbReference>
<feature type="domain" description="LapA adhesin" evidence="1">
    <location>
        <begin position="1"/>
        <end position="58"/>
    </location>
</feature>
<comment type="caution">
    <text evidence="2">The sequence shown here is derived from an EMBL/GenBank/DDBJ whole genome shotgun (WGS) entry which is preliminary data.</text>
</comment>
<feature type="domain" description="LapA adhesin" evidence="1">
    <location>
        <begin position="62"/>
        <end position="154"/>
    </location>
</feature>